<evidence type="ECO:0000313" key="1">
    <source>
        <dbReference type="EMBL" id="KAK3781741.1"/>
    </source>
</evidence>
<organism evidence="1 2">
    <name type="scientific">Elysia crispata</name>
    <name type="common">lettuce slug</name>
    <dbReference type="NCBI Taxonomy" id="231223"/>
    <lineage>
        <taxon>Eukaryota</taxon>
        <taxon>Metazoa</taxon>
        <taxon>Spiralia</taxon>
        <taxon>Lophotrochozoa</taxon>
        <taxon>Mollusca</taxon>
        <taxon>Gastropoda</taxon>
        <taxon>Heterobranchia</taxon>
        <taxon>Euthyneura</taxon>
        <taxon>Panpulmonata</taxon>
        <taxon>Sacoglossa</taxon>
        <taxon>Placobranchoidea</taxon>
        <taxon>Plakobranchidae</taxon>
        <taxon>Elysia</taxon>
    </lineage>
</organism>
<protein>
    <submittedName>
        <fullName evidence="1">Uncharacterized protein</fullName>
    </submittedName>
</protein>
<proteinExistence type="predicted"/>
<dbReference type="EMBL" id="JAWDGP010002602">
    <property type="protein sequence ID" value="KAK3781741.1"/>
    <property type="molecule type" value="Genomic_DNA"/>
</dbReference>
<comment type="caution">
    <text evidence="1">The sequence shown here is derived from an EMBL/GenBank/DDBJ whole genome shotgun (WGS) entry which is preliminary data.</text>
</comment>
<name>A0AAE1DST4_9GAST</name>
<gene>
    <name evidence="1" type="ORF">RRG08_037144</name>
</gene>
<keyword evidence="2" id="KW-1185">Reference proteome</keyword>
<dbReference type="Proteomes" id="UP001283361">
    <property type="component" value="Unassembled WGS sequence"/>
</dbReference>
<sequence>MRCETNQEVREMTLYRAHRATIDSFNDRRMLVGIALSARQSCQERKLAGFVMVMAPSRKTSISKPEIQG</sequence>
<dbReference type="AlphaFoldDB" id="A0AAE1DST4"/>
<reference evidence="1" key="1">
    <citation type="journal article" date="2023" name="G3 (Bethesda)">
        <title>A reference genome for the long-term kleptoplast-retaining sea slug Elysia crispata morphotype clarki.</title>
        <authorList>
            <person name="Eastman K.E."/>
            <person name="Pendleton A.L."/>
            <person name="Shaikh M.A."/>
            <person name="Suttiyut T."/>
            <person name="Ogas R."/>
            <person name="Tomko P."/>
            <person name="Gavelis G."/>
            <person name="Widhalm J.R."/>
            <person name="Wisecaver J.H."/>
        </authorList>
    </citation>
    <scope>NUCLEOTIDE SEQUENCE</scope>
    <source>
        <strain evidence="1">ECLA1</strain>
    </source>
</reference>
<accession>A0AAE1DST4</accession>
<evidence type="ECO:0000313" key="2">
    <source>
        <dbReference type="Proteomes" id="UP001283361"/>
    </source>
</evidence>